<accession>A0ABS5LD29</accession>
<sequence length="77" mass="8839">MTKKITVYTQPDCPPCKIVKQFLDHHHVMFDEIDISKDQIARDHLIKNLQSYSTPTITVDGFIVKGFDLPALEKLVL</sequence>
<dbReference type="RefSeq" id="WP_211557642.1">
    <property type="nucleotide sequence ID" value="NZ_JAGVRK010000001.1"/>
</dbReference>
<keyword evidence="3" id="KW-1185">Reference proteome</keyword>
<protein>
    <submittedName>
        <fullName evidence="2">NrdH-redoxin</fullName>
    </submittedName>
</protein>
<dbReference type="CDD" id="cd02976">
    <property type="entry name" value="NrdH"/>
    <property type="match status" value="1"/>
</dbReference>
<comment type="caution">
    <text evidence="2">The sequence shown here is derived from an EMBL/GenBank/DDBJ whole genome shotgun (WGS) entry which is preliminary data.</text>
</comment>
<dbReference type="Proteomes" id="UP000682403">
    <property type="component" value="Unassembled WGS sequence"/>
</dbReference>
<reference evidence="2 3" key="1">
    <citation type="submission" date="2021-04" db="EMBL/GenBank/DDBJ databases">
        <title>Metabacillus sp. strain KIGAM252 whole genome sequence.</title>
        <authorList>
            <person name="Seo M.-J."/>
            <person name="Cho E.-S."/>
            <person name="Hwang C.Y."/>
            <person name="Yoon D.J."/>
        </authorList>
    </citation>
    <scope>NUCLEOTIDE SEQUENCE [LARGE SCALE GENOMIC DNA]</scope>
    <source>
        <strain evidence="2 3">KIGAM252</strain>
    </source>
</reference>
<dbReference type="EMBL" id="JAGVRK010000001">
    <property type="protein sequence ID" value="MBS2968656.1"/>
    <property type="molecule type" value="Genomic_DNA"/>
</dbReference>
<feature type="domain" description="Glutaredoxin" evidence="1">
    <location>
        <begin position="5"/>
        <end position="61"/>
    </location>
</feature>
<evidence type="ECO:0000313" key="3">
    <source>
        <dbReference type="Proteomes" id="UP000682403"/>
    </source>
</evidence>
<dbReference type="SUPFAM" id="SSF52833">
    <property type="entry name" value="Thioredoxin-like"/>
    <property type="match status" value="1"/>
</dbReference>
<dbReference type="Pfam" id="PF00462">
    <property type="entry name" value="Glutaredoxin"/>
    <property type="match status" value="1"/>
</dbReference>
<dbReference type="InterPro" id="IPR036249">
    <property type="entry name" value="Thioredoxin-like_sf"/>
</dbReference>
<proteinExistence type="predicted"/>
<dbReference type="PROSITE" id="PS51354">
    <property type="entry name" value="GLUTAREDOXIN_2"/>
    <property type="match status" value="1"/>
</dbReference>
<evidence type="ECO:0000259" key="1">
    <source>
        <dbReference type="Pfam" id="PF00462"/>
    </source>
</evidence>
<dbReference type="PANTHER" id="PTHR34386:SF1">
    <property type="entry name" value="GLUTAREDOXIN-LIKE PROTEIN NRDH"/>
    <property type="match status" value="1"/>
</dbReference>
<dbReference type="InterPro" id="IPR051548">
    <property type="entry name" value="Grx-like_ET"/>
</dbReference>
<dbReference type="InterPro" id="IPR002109">
    <property type="entry name" value="Glutaredoxin"/>
</dbReference>
<gene>
    <name evidence="2" type="ORF">J9317_07785</name>
</gene>
<dbReference type="Gene3D" id="3.40.30.10">
    <property type="entry name" value="Glutaredoxin"/>
    <property type="match status" value="1"/>
</dbReference>
<dbReference type="PANTHER" id="PTHR34386">
    <property type="entry name" value="GLUTAREDOXIN"/>
    <property type="match status" value="1"/>
</dbReference>
<evidence type="ECO:0000313" key="2">
    <source>
        <dbReference type="EMBL" id="MBS2968656.1"/>
    </source>
</evidence>
<name>A0ABS5LD29_9BACI</name>
<organism evidence="2 3">
    <name type="scientific">Metabacillus flavus</name>
    <dbReference type="NCBI Taxonomy" id="2823519"/>
    <lineage>
        <taxon>Bacteria</taxon>
        <taxon>Bacillati</taxon>
        <taxon>Bacillota</taxon>
        <taxon>Bacilli</taxon>
        <taxon>Bacillales</taxon>
        <taxon>Bacillaceae</taxon>
        <taxon>Metabacillus</taxon>
    </lineage>
</organism>